<dbReference type="PANTHER" id="PTHR31044:SF118">
    <property type="entry name" value="MAJOR POLLEN ALLERGEN OLE E 10-LIKE"/>
    <property type="match status" value="1"/>
</dbReference>
<protein>
    <recommendedName>
        <fullName evidence="10">X8 domain-containing protein</fullName>
    </recommendedName>
</protein>
<keyword evidence="4" id="KW-0732">Signal</keyword>
<evidence type="ECO:0000313" key="12">
    <source>
        <dbReference type="Proteomes" id="UP000233551"/>
    </source>
</evidence>
<evidence type="ECO:0000256" key="5">
    <source>
        <dbReference type="ARBA" id="ARBA00023136"/>
    </source>
</evidence>
<dbReference type="InterPro" id="IPR012946">
    <property type="entry name" value="X8"/>
</dbReference>
<dbReference type="AlphaFoldDB" id="A0A2I0IAM5"/>
<dbReference type="SMART" id="SM00768">
    <property type="entry name" value="X8"/>
    <property type="match status" value="1"/>
</dbReference>
<evidence type="ECO:0000256" key="9">
    <source>
        <dbReference type="SAM" id="MobiDB-lite"/>
    </source>
</evidence>
<feature type="compositionally biased region" description="Pro residues" evidence="9">
    <location>
        <begin position="93"/>
        <end position="111"/>
    </location>
</feature>
<dbReference type="Pfam" id="PF07983">
    <property type="entry name" value="X8"/>
    <property type="match status" value="1"/>
</dbReference>
<proteinExistence type="predicted"/>
<evidence type="ECO:0000256" key="4">
    <source>
        <dbReference type="ARBA" id="ARBA00022729"/>
    </source>
</evidence>
<evidence type="ECO:0000313" key="11">
    <source>
        <dbReference type="EMBL" id="PKI41054.1"/>
    </source>
</evidence>
<organism evidence="11 12">
    <name type="scientific">Punica granatum</name>
    <name type="common">Pomegranate</name>
    <dbReference type="NCBI Taxonomy" id="22663"/>
    <lineage>
        <taxon>Eukaryota</taxon>
        <taxon>Viridiplantae</taxon>
        <taxon>Streptophyta</taxon>
        <taxon>Embryophyta</taxon>
        <taxon>Tracheophyta</taxon>
        <taxon>Spermatophyta</taxon>
        <taxon>Magnoliopsida</taxon>
        <taxon>eudicotyledons</taxon>
        <taxon>Gunneridae</taxon>
        <taxon>Pentapetalae</taxon>
        <taxon>rosids</taxon>
        <taxon>malvids</taxon>
        <taxon>Myrtales</taxon>
        <taxon>Lythraceae</taxon>
        <taxon>Punica</taxon>
    </lineage>
</organism>
<evidence type="ECO:0000256" key="3">
    <source>
        <dbReference type="ARBA" id="ARBA00022622"/>
    </source>
</evidence>
<dbReference type="GO" id="GO:0005886">
    <property type="term" value="C:plasma membrane"/>
    <property type="evidence" value="ECO:0007669"/>
    <property type="project" value="UniProtKB-SubCell"/>
</dbReference>
<dbReference type="Gene3D" id="1.20.58.1040">
    <property type="match status" value="1"/>
</dbReference>
<evidence type="ECO:0000256" key="8">
    <source>
        <dbReference type="ARBA" id="ARBA00023288"/>
    </source>
</evidence>
<dbReference type="GO" id="GO:0009506">
    <property type="term" value="C:plasmodesma"/>
    <property type="evidence" value="ECO:0007669"/>
    <property type="project" value="UniProtKB-ARBA"/>
</dbReference>
<comment type="caution">
    <text evidence="11">The sequence shown here is derived from an EMBL/GenBank/DDBJ whole genome shotgun (WGS) entry which is preliminary data.</text>
</comment>
<dbReference type="InterPro" id="IPR044788">
    <property type="entry name" value="X8_dom_prot"/>
</dbReference>
<evidence type="ECO:0000256" key="2">
    <source>
        <dbReference type="ARBA" id="ARBA00022475"/>
    </source>
</evidence>
<dbReference type="FunFam" id="1.20.58.1040:FF:000001">
    <property type="entry name" value="Glucan endo-1,3-beta-glucosidase 4"/>
    <property type="match status" value="1"/>
</dbReference>
<keyword evidence="6" id="KW-1015">Disulfide bond</keyword>
<keyword evidence="3" id="KW-0336">GPI-anchor</keyword>
<keyword evidence="7" id="KW-0325">Glycoprotein</keyword>
<evidence type="ECO:0000256" key="1">
    <source>
        <dbReference type="ARBA" id="ARBA00004609"/>
    </source>
</evidence>
<feature type="domain" description="X8" evidence="10">
    <location>
        <begin position="166"/>
        <end position="247"/>
    </location>
</feature>
<accession>A0A2I0IAM5</accession>
<evidence type="ECO:0000259" key="10">
    <source>
        <dbReference type="SMART" id="SM00768"/>
    </source>
</evidence>
<feature type="region of interest" description="Disordered" evidence="9">
    <location>
        <begin position="93"/>
        <end position="156"/>
    </location>
</feature>
<keyword evidence="12" id="KW-1185">Reference proteome</keyword>
<keyword evidence="2" id="KW-1003">Cell membrane</keyword>
<dbReference type="PRINTS" id="PR01217">
    <property type="entry name" value="PRICHEXTENSN"/>
</dbReference>
<dbReference type="GO" id="GO:0098552">
    <property type="term" value="C:side of membrane"/>
    <property type="evidence" value="ECO:0007669"/>
    <property type="project" value="UniProtKB-KW"/>
</dbReference>
<dbReference type="EMBL" id="PGOL01003458">
    <property type="protein sequence ID" value="PKI41054.1"/>
    <property type="molecule type" value="Genomic_DNA"/>
</dbReference>
<dbReference type="PANTHER" id="PTHR31044">
    <property type="entry name" value="BETA-1,3 GLUCANASE"/>
    <property type="match status" value="1"/>
</dbReference>
<sequence>MTGSRIRVRGSRLIVFLVLGPIHFAICDARITLNMLTTISSVLHTQNTEPYGIRTPDVSLPPFESISPLPMPAQTIPPVYAFPPGPPSFAAPAPVVHPTPNLLPPASPSPPKLTQSPSPPEFGASPPKQTPSPPKHALSPPIQLPPMVFPPPSPPPQQHKSPVYAVWCVAKPTVPDPIMQGAMDYACGAGADCKPIQPNGPCFQPNTLLAHASFAFNSYFQNKKARGGTCEFGGAAMLVTVDPTRGAGPPVGRQLHNAPWVESLHPDCLMYVHGATQQFNASVMEWGGARGEEAEGEADE</sequence>
<dbReference type="Proteomes" id="UP000233551">
    <property type="component" value="Unassembled WGS sequence"/>
</dbReference>
<comment type="subcellular location">
    <subcellularLocation>
        <location evidence="1">Cell membrane</location>
        <topology evidence="1">Lipid-anchor</topology>
        <topology evidence="1">GPI-anchor</topology>
    </subcellularLocation>
</comment>
<evidence type="ECO:0000256" key="6">
    <source>
        <dbReference type="ARBA" id="ARBA00023157"/>
    </source>
</evidence>
<name>A0A2I0IAM5_PUNGR</name>
<keyword evidence="5" id="KW-0472">Membrane</keyword>
<gene>
    <name evidence="11" type="ORF">CRG98_038582</name>
</gene>
<evidence type="ECO:0000256" key="7">
    <source>
        <dbReference type="ARBA" id="ARBA00023180"/>
    </source>
</evidence>
<feature type="compositionally biased region" description="Pro residues" evidence="9">
    <location>
        <begin position="142"/>
        <end position="156"/>
    </location>
</feature>
<reference evidence="11 12" key="1">
    <citation type="submission" date="2017-11" db="EMBL/GenBank/DDBJ databases">
        <title>De-novo sequencing of pomegranate (Punica granatum L.) genome.</title>
        <authorList>
            <person name="Akparov Z."/>
            <person name="Amiraslanov A."/>
            <person name="Hajiyeva S."/>
            <person name="Abbasov M."/>
            <person name="Kaur K."/>
            <person name="Hamwieh A."/>
            <person name="Solovyev V."/>
            <person name="Salamov A."/>
            <person name="Braich B."/>
            <person name="Kosarev P."/>
            <person name="Mahmoud A."/>
            <person name="Hajiyev E."/>
            <person name="Babayeva S."/>
            <person name="Izzatullayeva V."/>
            <person name="Mammadov A."/>
            <person name="Mammadov A."/>
            <person name="Sharifova S."/>
            <person name="Ojaghi J."/>
            <person name="Eynullazada K."/>
            <person name="Bayramov B."/>
            <person name="Abdulazimova A."/>
            <person name="Shahmuradov I."/>
        </authorList>
    </citation>
    <scope>NUCLEOTIDE SEQUENCE [LARGE SCALE GENOMIC DNA]</scope>
    <source>
        <strain evidence="12">cv. AG2017</strain>
        <tissue evidence="11">Leaf</tissue>
    </source>
</reference>
<keyword evidence="8" id="KW-0449">Lipoprotein</keyword>